<dbReference type="AlphaFoldDB" id="A0A426Z1V1"/>
<accession>A0A426Z1V1</accession>
<comment type="caution">
    <text evidence="1">The sequence shown here is derived from an EMBL/GenBank/DDBJ whole genome shotgun (WGS) entry which is preliminary data.</text>
</comment>
<protein>
    <submittedName>
        <fullName evidence="1">Uncharacterized protein</fullName>
    </submittedName>
</protein>
<evidence type="ECO:0000313" key="1">
    <source>
        <dbReference type="EMBL" id="RRT57942.1"/>
    </source>
</evidence>
<evidence type="ECO:0000313" key="2">
    <source>
        <dbReference type="Proteomes" id="UP000287651"/>
    </source>
</evidence>
<sequence>MSGAFGLGRFSVSGADTSGGLPRELLESVSAEEDLHKGLIGMGVPDVTPPMFKSRGSISGSNADMATELARVQMDWANLLFALSFFPPEGGASWSMSLVAGKAPVGSRRSEFMLGRSF</sequence>
<proteinExistence type="predicted"/>
<reference evidence="1 2" key="1">
    <citation type="journal article" date="2014" name="Agronomy (Basel)">
        <title>A Draft Genome Sequence for Ensete ventricosum, the Drought-Tolerant Tree Against Hunger.</title>
        <authorList>
            <person name="Harrison J."/>
            <person name="Moore K.A."/>
            <person name="Paszkiewicz K."/>
            <person name="Jones T."/>
            <person name="Grant M."/>
            <person name="Ambacheew D."/>
            <person name="Muzemil S."/>
            <person name="Studholme D.J."/>
        </authorList>
    </citation>
    <scope>NUCLEOTIDE SEQUENCE [LARGE SCALE GENOMIC DNA]</scope>
</reference>
<gene>
    <name evidence="1" type="ORF">B296_00041317</name>
</gene>
<name>A0A426Z1V1_ENSVE</name>
<dbReference type="EMBL" id="AMZH03008930">
    <property type="protein sequence ID" value="RRT57942.1"/>
    <property type="molecule type" value="Genomic_DNA"/>
</dbReference>
<organism evidence="1 2">
    <name type="scientific">Ensete ventricosum</name>
    <name type="common">Abyssinian banana</name>
    <name type="synonym">Musa ensete</name>
    <dbReference type="NCBI Taxonomy" id="4639"/>
    <lineage>
        <taxon>Eukaryota</taxon>
        <taxon>Viridiplantae</taxon>
        <taxon>Streptophyta</taxon>
        <taxon>Embryophyta</taxon>
        <taxon>Tracheophyta</taxon>
        <taxon>Spermatophyta</taxon>
        <taxon>Magnoliopsida</taxon>
        <taxon>Liliopsida</taxon>
        <taxon>Zingiberales</taxon>
        <taxon>Musaceae</taxon>
        <taxon>Ensete</taxon>
    </lineage>
</organism>
<dbReference type="Proteomes" id="UP000287651">
    <property type="component" value="Unassembled WGS sequence"/>
</dbReference>